<evidence type="ECO:0000313" key="2">
    <source>
        <dbReference type="EMBL" id="RUQ98113.1"/>
    </source>
</evidence>
<accession>A0A433JNW7</accession>
<comment type="caution">
    <text evidence="2">The sequence shown here is derived from an EMBL/GenBank/DDBJ whole genome shotgun (WGS) entry which is preliminary data.</text>
</comment>
<protein>
    <recommendedName>
        <fullName evidence="1">Transcription regulator BetR N-terminal domain-containing protein</fullName>
    </recommendedName>
</protein>
<dbReference type="Pfam" id="PF08667">
    <property type="entry name" value="BetR"/>
    <property type="match status" value="1"/>
</dbReference>
<gene>
    <name evidence="2" type="ORF">ELQ94_13885</name>
</gene>
<reference evidence="2 3" key="1">
    <citation type="submission" date="2018-12" db="EMBL/GenBank/DDBJ databases">
        <authorList>
            <person name="Li F."/>
        </authorList>
    </citation>
    <scope>NUCLEOTIDE SEQUENCE [LARGE SCALE GENOMIC DNA]</scope>
    <source>
        <strain evidence="2 3">EGI 6500705</strain>
    </source>
</reference>
<dbReference type="AlphaFoldDB" id="A0A433JNW7"/>
<organism evidence="2 3">
    <name type="scientific">Labedella endophytica</name>
    <dbReference type="NCBI Taxonomy" id="1523160"/>
    <lineage>
        <taxon>Bacteria</taxon>
        <taxon>Bacillati</taxon>
        <taxon>Actinomycetota</taxon>
        <taxon>Actinomycetes</taxon>
        <taxon>Micrococcales</taxon>
        <taxon>Microbacteriaceae</taxon>
        <taxon>Labedella</taxon>
    </lineage>
</organism>
<evidence type="ECO:0000259" key="1">
    <source>
        <dbReference type="Pfam" id="PF08667"/>
    </source>
</evidence>
<dbReference type="InterPro" id="IPR013975">
    <property type="entry name" value="Tscrpt_reg_BetR_N"/>
</dbReference>
<name>A0A433JNW7_9MICO</name>
<dbReference type="OrthoDB" id="5123050at2"/>
<keyword evidence="3" id="KW-1185">Reference proteome</keyword>
<dbReference type="Proteomes" id="UP000274909">
    <property type="component" value="Unassembled WGS sequence"/>
</dbReference>
<evidence type="ECO:0000313" key="3">
    <source>
        <dbReference type="Proteomes" id="UP000274909"/>
    </source>
</evidence>
<sequence>MRRRRRFPLSPWVQSTRAAASSTEKASTTGDAYLYGYADGMADSRSTWSENVAATVRAELARRRIRAAALMDVLQLGRTATYDRVNGKIPFDTAELLLVASFLGLTAEELVREADRSSH</sequence>
<proteinExistence type="predicted"/>
<dbReference type="EMBL" id="RZGZ01000004">
    <property type="protein sequence ID" value="RUQ98113.1"/>
    <property type="molecule type" value="Genomic_DNA"/>
</dbReference>
<feature type="domain" description="Transcription regulator BetR N-terminal" evidence="1">
    <location>
        <begin position="51"/>
        <end position="115"/>
    </location>
</feature>